<name>A0A2S6IVD8_9ACTN</name>
<organism evidence="2 3">
    <name type="scientific">Kineococcus xinjiangensis</name>
    <dbReference type="NCBI Taxonomy" id="512762"/>
    <lineage>
        <taxon>Bacteria</taxon>
        <taxon>Bacillati</taxon>
        <taxon>Actinomycetota</taxon>
        <taxon>Actinomycetes</taxon>
        <taxon>Kineosporiales</taxon>
        <taxon>Kineosporiaceae</taxon>
        <taxon>Kineococcus</taxon>
    </lineage>
</organism>
<feature type="domain" description="ANTAR" evidence="1">
    <location>
        <begin position="1"/>
        <end position="48"/>
    </location>
</feature>
<dbReference type="AlphaFoldDB" id="A0A2S6IVD8"/>
<dbReference type="InterPro" id="IPR005561">
    <property type="entry name" value="ANTAR"/>
</dbReference>
<dbReference type="EMBL" id="PTJD01000001">
    <property type="protein sequence ID" value="PPK98327.1"/>
    <property type="molecule type" value="Genomic_DNA"/>
</dbReference>
<sequence length="54" mass="5877">MHSRAIIDQAQGVLVVQFRCTPEDASPHLVELSQHSNRKLRNPAADVVASAVRG</sequence>
<dbReference type="SMART" id="SM01012">
    <property type="entry name" value="ANTAR"/>
    <property type="match status" value="1"/>
</dbReference>
<reference evidence="2 3" key="1">
    <citation type="submission" date="2018-02" db="EMBL/GenBank/DDBJ databases">
        <title>Genomic Encyclopedia of Archaeal and Bacterial Type Strains, Phase II (KMG-II): from individual species to whole genera.</title>
        <authorList>
            <person name="Goeker M."/>
        </authorList>
    </citation>
    <scope>NUCLEOTIDE SEQUENCE [LARGE SCALE GENOMIC DNA]</scope>
    <source>
        <strain evidence="2 3">DSM 22857</strain>
    </source>
</reference>
<keyword evidence="3" id="KW-1185">Reference proteome</keyword>
<dbReference type="Proteomes" id="UP000239485">
    <property type="component" value="Unassembled WGS sequence"/>
</dbReference>
<dbReference type="PROSITE" id="PS50921">
    <property type="entry name" value="ANTAR"/>
    <property type="match status" value="1"/>
</dbReference>
<dbReference type="Gene3D" id="1.10.10.10">
    <property type="entry name" value="Winged helix-like DNA-binding domain superfamily/Winged helix DNA-binding domain"/>
    <property type="match status" value="1"/>
</dbReference>
<accession>A0A2S6IVD8</accession>
<protein>
    <submittedName>
        <fullName evidence="2">ANTAR domain-containing protein</fullName>
    </submittedName>
</protein>
<dbReference type="RefSeq" id="WP_245886261.1">
    <property type="nucleotide sequence ID" value="NZ_PTJD01000001.1"/>
</dbReference>
<comment type="caution">
    <text evidence="2">The sequence shown here is derived from an EMBL/GenBank/DDBJ whole genome shotgun (WGS) entry which is preliminary data.</text>
</comment>
<dbReference type="Pfam" id="PF03861">
    <property type="entry name" value="ANTAR"/>
    <property type="match status" value="1"/>
</dbReference>
<dbReference type="InterPro" id="IPR036388">
    <property type="entry name" value="WH-like_DNA-bd_sf"/>
</dbReference>
<evidence type="ECO:0000259" key="1">
    <source>
        <dbReference type="PROSITE" id="PS50921"/>
    </source>
</evidence>
<proteinExistence type="predicted"/>
<dbReference type="GO" id="GO:0003723">
    <property type="term" value="F:RNA binding"/>
    <property type="evidence" value="ECO:0007669"/>
    <property type="project" value="InterPro"/>
</dbReference>
<evidence type="ECO:0000313" key="2">
    <source>
        <dbReference type="EMBL" id="PPK98327.1"/>
    </source>
</evidence>
<gene>
    <name evidence="2" type="ORF">CLV92_10122</name>
</gene>
<evidence type="ECO:0000313" key="3">
    <source>
        <dbReference type="Proteomes" id="UP000239485"/>
    </source>
</evidence>